<comment type="caution">
    <text evidence="1">The sequence shown here is derived from an EMBL/GenBank/DDBJ whole genome shotgun (WGS) entry which is preliminary data.</text>
</comment>
<sequence>MVDGVMPKRWTLAVLRNGRRSHTGNGVGTELYRKRWTELCQKRSLELGWSYTKKVDVSCTQKWRTELYRKWSWDVAIPKMVDGDGVIPRNGGQSYTENDVRLEMPL</sequence>
<accession>A0ACB9GWT3</accession>
<proteinExistence type="predicted"/>
<evidence type="ECO:0000313" key="2">
    <source>
        <dbReference type="Proteomes" id="UP001055811"/>
    </source>
</evidence>
<keyword evidence="2" id="KW-1185">Reference proteome</keyword>
<dbReference type="EMBL" id="CM042009">
    <property type="protein sequence ID" value="KAI3787909.1"/>
    <property type="molecule type" value="Genomic_DNA"/>
</dbReference>
<reference evidence="2" key="1">
    <citation type="journal article" date="2022" name="Mol. Ecol. Resour.">
        <title>The genomes of chicory, endive, great burdock and yacon provide insights into Asteraceae palaeo-polyploidization history and plant inulin production.</title>
        <authorList>
            <person name="Fan W."/>
            <person name="Wang S."/>
            <person name="Wang H."/>
            <person name="Wang A."/>
            <person name="Jiang F."/>
            <person name="Liu H."/>
            <person name="Zhao H."/>
            <person name="Xu D."/>
            <person name="Zhang Y."/>
        </authorList>
    </citation>
    <scope>NUCLEOTIDE SEQUENCE [LARGE SCALE GENOMIC DNA]</scope>
    <source>
        <strain evidence="2">cv. Punajuju</strain>
    </source>
</reference>
<evidence type="ECO:0000313" key="1">
    <source>
        <dbReference type="EMBL" id="KAI3787909.1"/>
    </source>
</evidence>
<dbReference type="Proteomes" id="UP001055811">
    <property type="component" value="Linkage Group LG01"/>
</dbReference>
<organism evidence="1 2">
    <name type="scientific">Cichorium intybus</name>
    <name type="common">Chicory</name>
    <dbReference type="NCBI Taxonomy" id="13427"/>
    <lineage>
        <taxon>Eukaryota</taxon>
        <taxon>Viridiplantae</taxon>
        <taxon>Streptophyta</taxon>
        <taxon>Embryophyta</taxon>
        <taxon>Tracheophyta</taxon>
        <taxon>Spermatophyta</taxon>
        <taxon>Magnoliopsida</taxon>
        <taxon>eudicotyledons</taxon>
        <taxon>Gunneridae</taxon>
        <taxon>Pentapetalae</taxon>
        <taxon>asterids</taxon>
        <taxon>campanulids</taxon>
        <taxon>Asterales</taxon>
        <taxon>Asteraceae</taxon>
        <taxon>Cichorioideae</taxon>
        <taxon>Cichorieae</taxon>
        <taxon>Cichoriinae</taxon>
        <taxon>Cichorium</taxon>
    </lineage>
</organism>
<gene>
    <name evidence="1" type="ORF">L2E82_00415</name>
</gene>
<reference evidence="1 2" key="2">
    <citation type="journal article" date="2022" name="Mol. Ecol. Resour.">
        <title>The genomes of chicory, endive, great burdock and yacon provide insights into Asteraceae paleo-polyploidization history and plant inulin production.</title>
        <authorList>
            <person name="Fan W."/>
            <person name="Wang S."/>
            <person name="Wang H."/>
            <person name="Wang A."/>
            <person name="Jiang F."/>
            <person name="Liu H."/>
            <person name="Zhao H."/>
            <person name="Xu D."/>
            <person name="Zhang Y."/>
        </authorList>
    </citation>
    <scope>NUCLEOTIDE SEQUENCE [LARGE SCALE GENOMIC DNA]</scope>
    <source>
        <strain evidence="2">cv. Punajuju</strain>
        <tissue evidence="1">Leaves</tissue>
    </source>
</reference>
<protein>
    <submittedName>
        <fullName evidence="1">Uncharacterized protein</fullName>
    </submittedName>
</protein>
<name>A0ACB9GWT3_CICIN</name>